<keyword evidence="2" id="KW-1133">Transmembrane helix</keyword>
<accession>A0ABR1GBQ5</accession>
<dbReference type="PRINTS" id="PR00689">
    <property type="entry name" value="ACOABINDINGP"/>
</dbReference>
<feature type="transmembrane region" description="Helical" evidence="2">
    <location>
        <begin position="505"/>
        <end position="528"/>
    </location>
</feature>
<organism evidence="4 5">
    <name type="scientific">Aureococcus anophagefferens</name>
    <name type="common">Harmful bloom alga</name>
    <dbReference type="NCBI Taxonomy" id="44056"/>
    <lineage>
        <taxon>Eukaryota</taxon>
        <taxon>Sar</taxon>
        <taxon>Stramenopiles</taxon>
        <taxon>Ochrophyta</taxon>
        <taxon>Pelagophyceae</taxon>
        <taxon>Pelagomonadales</taxon>
        <taxon>Pelagomonadaceae</taxon>
        <taxon>Aureococcus</taxon>
    </lineage>
</organism>
<dbReference type="InterPro" id="IPR014352">
    <property type="entry name" value="FERM/acyl-CoA-bd_prot_sf"/>
</dbReference>
<dbReference type="Pfam" id="PF00887">
    <property type="entry name" value="ACBP"/>
    <property type="match status" value="1"/>
</dbReference>
<name>A0ABR1GBQ5_AURAN</name>
<dbReference type="InterPro" id="IPR000582">
    <property type="entry name" value="Acyl-CoA-binding_protein"/>
</dbReference>
<feature type="transmembrane region" description="Helical" evidence="2">
    <location>
        <begin position="535"/>
        <end position="554"/>
    </location>
</feature>
<dbReference type="SUPFAM" id="SSF47027">
    <property type="entry name" value="Acyl-CoA binding protein"/>
    <property type="match status" value="1"/>
</dbReference>
<reference evidence="4 5" key="1">
    <citation type="submission" date="2024-03" db="EMBL/GenBank/DDBJ databases">
        <title>Aureococcus anophagefferens CCMP1851 and Kratosvirus quantuckense: Draft genome of a second virus-susceptible host strain in the model system.</title>
        <authorList>
            <person name="Chase E."/>
            <person name="Truchon A.R."/>
            <person name="Schepens W."/>
            <person name="Wilhelm S.W."/>
        </authorList>
    </citation>
    <scope>NUCLEOTIDE SEQUENCE [LARGE SCALE GENOMIC DNA]</scope>
    <source>
        <strain evidence="4 5">CCMP1851</strain>
    </source>
</reference>
<dbReference type="SUPFAM" id="SSF56112">
    <property type="entry name" value="Protein kinase-like (PK-like)"/>
    <property type="match status" value="1"/>
</dbReference>
<dbReference type="Gene3D" id="1.20.80.10">
    <property type="match status" value="1"/>
</dbReference>
<dbReference type="Pfam" id="PF03109">
    <property type="entry name" value="ABC1"/>
    <property type="match status" value="1"/>
</dbReference>
<dbReference type="InterPro" id="IPR004147">
    <property type="entry name" value="ABC1_dom"/>
</dbReference>
<dbReference type="InterPro" id="IPR035984">
    <property type="entry name" value="Acyl-CoA-binding_sf"/>
</dbReference>
<evidence type="ECO:0000259" key="3">
    <source>
        <dbReference type="PROSITE" id="PS51228"/>
    </source>
</evidence>
<keyword evidence="5" id="KW-1185">Reference proteome</keyword>
<dbReference type="CDD" id="cd05121">
    <property type="entry name" value="ABC1_ADCK3-like"/>
    <property type="match status" value="1"/>
</dbReference>
<evidence type="ECO:0000256" key="2">
    <source>
        <dbReference type="SAM" id="Phobius"/>
    </source>
</evidence>
<evidence type="ECO:0000313" key="4">
    <source>
        <dbReference type="EMBL" id="KAK7253470.1"/>
    </source>
</evidence>
<evidence type="ECO:0000313" key="5">
    <source>
        <dbReference type="Proteomes" id="UP001363151"/>
    </source>
</evidence>
<feature type="transmembrane region" description="Helical" evidence="2">
    <location>
        <begin position="451"/>
        <end position="468"/>
    </location>
</feature>
<dbReference type="InterPro" id="IPR011009">
    <property type="entry name" value="Kinase-like_dom_sf"/>
</dbReference>
<proteinExistence type="predicted"/>
<comment type="caution">
    <text evidence="4">The sequence shown here is derived from an EMBL/GenBank/DDBJ whole genome shotgun (WGS) entry which is preliminary data.</text>
</comment>
<keyword evidence="2" id="KW-0812">Transmembrane</keyword>
<dbReference type="PANTHER" id="PTHR43173">
    <property type="entry name" value="ABC1 FAMILY PROTEIN"/>
    <property type="match status" value="1"/>
</dbReference>
<sequence length="990" mass="108525">MAVRALDRRPLEMVQKLSKALRDAVASCDEAAKDKLATAPHLCLVFTDAETTWTLRWDANAREAELRTDVDDAGGIRVSTTRQTLRDLASKRLSPFSALTGGKIKCELRGHDRDGAAKWMPVLVRVGGLLRTDSVAPLLPGGLRARVLRRARRGGFDVYVIQVSATGVAPWVVERRSGQDKRAKFPTSKAPISAVFHSRRYSEIRAAWLKVKHDLVATGAHDDDFFADAPAESAGERTFEEAVLDIKGCARPLRTEEQLEVYGLYKQATAGDVSGARPSRFDAVKRAKWAAHAAREGLSGAEARAQYVAVVARLAGPKEPSSTKTPPPRTSAKDLGERPSLAFGGCAGELDDRALSFPSRREDRHRETDLDAWLSVAARQCGTSRGTKARRVADVLYPLLGATAGRLDHAVLHHAAGRELARATSFLKDGFAARQRQCEALRDMVKRGRPAPATLSAGDFVIVVLYAALLRCSRGRCSPFLAFGVGVAARPALAGVAFLSSLADAVLIVPSAYECGGFLGGLVVRLLVPLVSRTLFLYATSFFAIFCYVLARFAHDKVLRIDPESKASDDFYVGVHGVMAPFVVSRIARLGSVFVKLGQYLSARADVAPAEWKSVFEALQDDLAADAPRTVRAIVRRAFGRDVDDLFATFDLEPIASASIAQVHAATLKDGTKVAVKLRHDGIDAVFRRDMADAIRIFRVCAWLNDIFDSQVQVLIAWQREIHRELDLTYEVAAMRRMHRELVVDRGSNVIITKPHDVLTAPEAFVMDWCELHCKIDDRDALAVHGVDAAALLTHFAHQMMCQVLEIGWFNSDPHPGNVALQFDDDHGSAKLVLLDWGWTHRLTKAELDAWRKLVLAFYESDTEAAIDALRALGYRTNQDDRDPARSVHFMQFLLRNPTDAKNAKEEGKQKMKDIKDRMDKDKAAGVHEKGGRYITQLPDSFLFVIRVVGMVRGAAAHLGVELPLVDIMATHARRGIARDAAAAAAAASA</sequence>
<gene>
    <name evidence="4" type="ORF">SO694_00001912</name>
</gene>
<feature type="region of interest" description="Disordered" evidence="1">
    <location>
        <begin position="317"/>
        <end position="347"/>
    </location>
</feature>
<dbReference type="PROSITE" id="PS51228">
    <property type="entry name" value="ACB_2"/>
    <property type="match status" value="1"/>
</dbReference>
<dbReference type="PANTHER" id="PTHR43173:SF3">
    <property type="entry name" value="ABC1 FAMILY PROTEIN"/>
    <property type="match status" value="1"/>
</dbReference>
<protein>
    <recommendedName>
        <fullName evidence="3">ACB domain-containing protein</fullName>
    </recommendedName>
</protein>
<dbReference type="InterPro" id="IPR051130">
    <property type="entry name" value="Mito_struct-func_regulator"/>
</dbReference>
<feature type="domain" description="ACB" evidence="3">
    <location>
        <begin position="235"/>
        <end position="320"/>
    </location>
</feature>
<dbReference type="Proteomes" id="UP001363151">
    <property type="component" value="Unassembled WGS sequence"/>
</dbReference>
<evidence type="ECO:0000256" key="1">
    <source>
        <dbReference type="SAM" id="MobiDB-lite"/>
    </source>
</evidence>
<dbReference type="EMBL" id="JBBJCI010000035">
    <property type="protein sequence ID" value="KAK7253470.1"/>
    <property type="molecule type" value="Genomic_DNA"/>
</dbReference>
<keyword evidence="2" id="KW-0472">Membrane</keyword>
<feature type="transmembrane region" description="Helical" evidence="2">
    <location>
        <begin position="480"/>
        <end position="499"/>
    </location>
</feature>